<keyword evidence="8" id="KW-1185">Reference proteome</keyword>
<dbReference type="PANTHER" id="PTHR43133">
    <property type="entry name" value="RNA POLYMERASE ECF-TYPE SIGMA FACTO"/>
    <property type="match status" value="1"/>
</dbReference>
<dbReference type="RefSeq" id="WP_167077410.1">
    <property type="nucleotide sequence ID" value="NZ_VVIW01000008.1"/>
</dbReference>
<evidence type="ECO:0000256" key="4">
    <source>
        <dbReference type="ARBA" id="ARBA00023163"/>
    </source>
</evidence>
<dbReference type="Gene3D" id="1.10.10.10">
    <property type="entry name" value="Winged helix-like DNA-binding domain superfamily/Winged helix DNA-binding domain"/>
    <property type="match status" value="1"/>
</dbReference>
<evidence type="ECO:0000259" key="5">
    <source>
        <dbReference type="Pfam" id="PF04542"/>
    </source>
</evidence>
<dbReference type="InterPro" id="IPR014284">
    <property type="entry name" value="RNA_pol_sigma-70_dom"/>
</dbReference>
<dbReference type="InterPro" id="IPR013325">
    <property type="entry name" value="RNA_pol_sigma_r2"/>
</dbReference>
<proteinExistence type="inferred from homology"/>
<dbReference type="InterPro" id="IPR039425">
    <property type="entry name" value="RNA_pol_sigma-70-like"/>
</dbReference>
<protein>
    <submittedName>
        <fullName evidence="7">Sigma-70 family RNA polymerase sigma factor</fullName>
    </submittedName>
</protein>
<dbReference type="NCBIfam" id="TIGR02937">
    <property type="entry name" value="sigma70-ECF"/>
    <property type="match status" value="1"/>
</dbReference>
<name>A0ABX0M5T0_9BURK</name>
<feature type="domain" description="RNA polymerase sigma factor 70 region 4 type 2" evidence="6">
    <location>
        <begin position="112"/>
        <end position="160"/>
    </location>
</feature>
<gene>
    <name evidence="7" type="ORF">F1609_15985</name>
</gene>
<dbReference type="InterPro" id="IPR036388">
    <property type="entry name" value="WH-like_DNA-bd_sf"/>
</dbReference>
<feature type="domain" description="RNA polymerase sigma-70 region 2" evidence="5">
    <location>
        <begin position="16"/>
        <end position="81"/>
    </location>
</feature>
<sequence length="171" mass="18866">MSVAAPALLQQQVHQLYSHHHGWLRGWLRNKLGCSQRAADLAHDIFLRLLAREEPVAIDQPRAFLTTVAQRALANHWRREQIERACLDALAQVPAALSPSPEERAILLETLVEIDSVLAGLPAQVRRAFLLAQLDGMGQAEIAAELGISLSTVKRHLVRAGAQCYFGLSLD</sequence>
<dbReference type="Pfam" id="PF08281">
    <property type="entry name" value="Sigma70_r4_2"/>
    <property type="match status" value="1"/>
</dbReference>
<evidence type="ECO:0000313" key="8">
    <source>
        <dbReference type="Proteomes" id="UP000819052"/>
    </source>
</evidence>
<accession>A0ABX0M5T0</accession>
<keyword evidence="4" id="KW-0804">Transcription</keyword>
<dbReference type="PANTHER" id="PTHR43133:SF63">
    <property type="entry name" value="RNA POLYMERASE SIGMA FACTOR FECI-RELATED"/>
    <property type="match status" value="1"/>
</dbReference>
<dbReference type="SUPFAM" id="SSF88659">
    <property type="entry name" value="Sigma3 and sigma4 domains of RNA polymerase sigma factors"/>
    <property type="match status" value="1"/>
</dbReference>
<dbReference type="EMBL" id="VVIW01000008">
    <property type="protein sequence ID" value="NHZ41649.1"/>
    <property type="molecule type" value="Genomic_DNA"/>
</dbReference>
<dbReference type="NCBIfam" id="NF009180">
    <property type="entry name" value="PRK12528.1"/>
    <property type="match status" value="1"/>
</dbReference>
<dbReference type="InterPro" id="IPR007627">
    <property type="entry name" value="RNA_pol_sigma70_r2"/>
</dbReference>
<evidence type="ECO:0000256" key="1">
    <source>
        <dbReference type="ARBA" id="ARBA00010641"/>
    </source>
</evidence>
<dbReference type="SUPFAM" id="SSF88946">
    <property type="entry name" value="Sigma2 domain of RNA polymerase sigma factors"/>
    <property type="match status" value="1"/>
</dbReference>
<keyword evidence="2" id="KW-0805">Transcription regulation</keyword>
<dbReference type="Pfam" id="PF04542">
    <property type="entry name" value="Sigma70_r2"/>
    <property type="match status" value="1"/>
</dbReference>
<dbReference type="CDD" id="cd06171">
    <property type="entry name" value="Sigma70_r4"/>
    <property type="match status" value="1"/>
</dbReference>
<evidence type="ECO:0000256" key="2">
    <source>
        <dbReference type="ARBA" id="ARBA00023015"/>
    </source>
</evidence>
<comment type="caution">
    <text evidence="7">The sequence shown here is derived from an EMBL/GenBank/DDBJ whole genome shotgun (WGS) entry which is preliminary data.</text>
</comment>
<dbReference type="Gene3D" id="1.10.1740.10">
    <property type="match status" value="1"/>
</dbReference>
<reference evidence="7 8" key="1">
    <citation type="submission" date="2019-09" db="EMBL/GenBank/DDBJ databases">
        <title>Taxonomy of Antarctic Massilia spp.: description of Massilia rubra sp. nov., Massilia aquatica sp. nov., Massilia mucilaginosa sp. nov., Massilia frigida sp. nov. isolated from streams, lakes and regoliths.</title>
        <authorList>
            <person name="Holochova P."/>
            <person name="Sedlacek I."/>
            <person name="Kralova S."/>
            <person name="Maslanova I."/>
            <person name="Busse H.-J."/>
            <person name="Stankova E."/>
            <person name="Vrbovska V."/>
            <person name="Kovarovic V."/>
            <person name="Bartak M."/>
            <person name="Svec P."/>
            <person name="Pantucek R."/>
        </authorList>
    </citation>
    <scope>NUCLEOTIDE SEQUENCE [LARGE SCALE GENOMIC DNA]</scope>
    <source>
        <strain evidence="7 8">CCM 8693</strain>
    </source>
</reference>
<comment type="similarity">
    <text evidence="1">Belongs to the sigma-70 factor family. ECF subfamily.</text>
</comment>
<dbReference type="InterPro" id="IPR013249">
    <property type="entry name" value="RNA_pol_sigma70_r4_t2"/>
</dbReference>
<evidence type="ECO:0000259" key="6">
    <source>
        <dbReference type="Pfam" id="PF08281"/>
    </source>
</evidence>
<keyword evidence="3" id="KW-0731">Sigma factor</keyword>
<dbReference type="InterPro" id="IPR013324">
    <property type="entry name" value="RNA_pol_sigma_r3/r4-like"/>
</dbReference>
<evidence type="ECO:0000256" key="3">
    <source>
        <dbReference type="ARBA" id="ARBA00023082"/>
    </source>
</evidence>
<dbReference type="Proteomes" id="UP000819052">
    <property type="component" value="Unassembled WGS sequence"/>
</dbReference>
<organism evidence="7 8">
    <name type="scientific">Massilia aquatica</name>
    <dbReference type="NCBI Taxonomy" id="2609000"/>
    <lineage>
        <taxon>Bacteria</taxon>
        <taxon>Pseudomonadati</taxon>
        <taxon>Pseudomonadota</taxon>
        <taxon>Betaproteobacteria</taxon>
        <taxon>Burkholderiales</taxon>
        <taxon>Oxalobacteraceae</taxon>
        <taxon>Telluria group</taxon>
        <taxon>Massilia</taxon>
    </lineage>
</organism>
<evidence type="ECO:0000313" key="7">
    <source>
        <dbReference type="EMBL" id="NHZ41649.1"/>
    </source>
</evidence>